<feature type="domain" description="HTH cro/C1-type" evidence="3">
    <location>
        <begin position="7"/>
        <end position="61"/>
    </location>
</feature>
<dbReference type="InterPro" id="IPR010982">
    <property type="entry name" value="Lambda_DNA-bd_dom_sf"/>
</dbReference>
<dbReference type="SMART" id="SM00530">
    <property type="entry name" value="HTH_XRE"/>
    <property type="match status" value="1"/>
</dbReference>
<dbReference type="Pfam" id="PF01381">
    <property type="entry name" value="HTH_3"/>
    <property type="match status" value="1"/>
</dbReference>
<evidence type="ECO:0000256" key="2">
    <source>
        <dbReference type="SAM" id="Phobius"/>
    </source>
</evidence>
<reference evidence="5" key="1">
    <citation type="submission" date="2016-06" db="EMBL/GenBank/DDBJ databases">
        <title>Four novel species of enterococci isolated from chicken manure.</title>
        <authorList>
            <person name="Van Tyne D."/>
        </authorList>
    </citation>
    <scope>NUCLEOTIDE SEQUENCE [LARGE SCALE GENOMIC DNA]</scope>
    <source>
        <strain evidence="5">JM9A</strain>
    </source>
</reference>
<feature type="transmembrane region" description="Helical" evidence="2">
    <location>
        <begin position="87"/>
        <end position="111"/>
    </location>
</feature>
<evidence type="ECO:0000259" key="3">
    <source>
        <dbReference type="PROSITE" id="PS50943"/>
    </source>
</evidence>
<protein>
    <recommendedName>
        <fullName evidence="3">HTH cro/C1-type domain-containing protein</fullName>
    </recommendedName>
</protein>
<dbReference type="InterPro" id="IPR025016">
    <property type="entry name" value="DUF3955"/>
</dbReference>
<proteinExistence type="predicted"/>
<keyword evidence="2" id="KW-0812">Transmembrane</keyword>
<feature type="transmembrane region" description="Helical" evidence="2">
    <location>
        <begin position="131"/>
        <end position="152"/>
    </location>
</feature>
<gene>
    <name evidence="4" type="ORF">BAU18_002618</name>
</gene>
<dbReference type="PANTHER" id="PTHR46558:SF4">
    <property type="entry name" value="DNA-BIDING PHAGE PROTEIN"/>
    <property type="match status" value="1"/>
</dbReference>
<dbReference type="SUPFAM" id="SSF47413">
    <property type="entry name" value="lambda repressor-like DNA-binding domains"/>
    <property type="match status" value="1"/>
</dbReference>
<evidence type="ECO:0000313" key="5">
    <source>
        <dbReference type="Proteomes" id="UP001429357"/>
    </source>
</evidence>
<dbReference type="Pfam" id="PF13127">
    <property type="entry name" value="DUF3955"/>
    <property type="match status" value="1"/>
</dbReference>
<keyword evidence="2" id="KW-1133">Transmembrane helix</keyword>
<keyword evidence="5" id="KW-1185">Reference proteome</keyword>
<dbReference type="RefSeq" id="WP_161870343.1">
    <property type="nucleotide sequence ID" value="NZ_MAEI02000001.1"/>
</dbReference>
<dbReference type="CDD" id="cd00093">
    <property type="entry name" value="HTH_XRE"/>
    <property type="match status" value="1"/>
</dbReference>
<sequence length="157" mass="18001">MEFGEQIKNLRIKNNLTQEQFAEKLHVTRQAVSNWENNRNLPDLEMLILIAEVFQLSLDTFILGGTHVNTMTQKLIKDGSETRRAKFNLFSIIMGTILLCLGFACFLIKGLSVEYIDDAGILHENFFLLPMGFIFLLAGFTVFLVFATKYFLSLRKN</sequence>
<dbReference type="Gene3D" id="1.10.260.40">
    <property type="entry name" value="lambda repressor-like DNA-binding domains"/>
    <property type="match status" value="1"/>
</dbReference>
<feature type="transmembrane region" description="Helical" evidence="2">
    <location>
        <begin position="46"/>
        <end position="66"/>
    </location>
</feature>
<dbReference type="PANTHER" id="PTHR46558">
    <property type="entry name" value="TRACRIPTIONAL REGULATORY PROTEIN-RELATED-RELATED"/>
    <property type="match status" value="1"/>
</dbReference>
<keyword evidence="2" id="KW-0472">Membrane</keyword>
<reference evidence="4 5" key="2">
    <citation type="submission" date="2024-02" db="EMBL/GenBank/DDBJ databases">
        <title>The Genome Sequence of Enterococcus diestrammenae JM9A.</title>
        <authorList>
            <person name="Earl A."/>
            <person name="Manson A."/>
            <person name="Gilmore M."/>
            <person name="Sanders J."/>
            <person name="Shea T."/>
            <person name="Howe W."/>
            <person name="Livny J."/>
            <person name="Cuomo C."/>
            <person name="Neafsey D."/>
            <person name="Birren B."/>
        </authorList>
    </citation>
    <scope>NUCLEOTIDE SEQUENCE [LARGE SCALE GENOMIC DNA]</scope>
    <source>
        <strain evidence="4 5">JM9A</strain>
    </source>
</reference>
<dbReference type="Proteomes" id="UP001429357">
    <property type="component" value="Unassembled WGS sequence"/>
</dbReference>
<dbReference type="PROSITE" id="PS50943">
    <property type="entry name" value="HTH_CROC1"/>
    <property type="match status" value="1"/>
</dbReference>
<evidence type="ECO:0000313" key="4">
    <source>
        <dbReference type="EMBL" id="MEO1783000.1"/>
    </source>
</evidence>
<evidence type="ECO:0000256" key="1">
    <source>
        <dbReference type="ARBA" id="ARBA00023125"/>
    </source>
</evidence>
<dbReference type="InterPro" id="IPR001387">
    <property type="entry name" value="Cro/C1-type_HTH"/>
</dbReference>
<dbReference type="EMBL" id="MAEI02000001">
    <property type="protein sequence ID" value="MEO1783000.1"/>
    <property type="molecule type" value="Genomic_DNA"/>
</dbReference>
<accession>A0ABV0F4M5</accession>
<name>A0ABV0F4M5_9ENTE</name>
<organism evidence="4 5">
    <name type="scientific">Enterococcus diestrammenae</name>
    <dbReference type="NCBI Taxonomy" id="1155073"/>
    <lineage>
        <taxon>Bacteria</taxon>
        <taxon>Bacillati</taxon>
        <taxon>Bacillota</taxon>
        <taxon>Bacilli</taxon>
        <taxon>Lactobacillales</taxon>
        <taxon>Enterococcaceae</taxon>
        <taxon>Enterococcus</taxon>
    </lineage>
</organism>
<keyword evidence="1" id="KW-0238">DNA-binding</keyword>
<comment type="caution">
    <text evidence="4">The sequence shown here is derived from an EMBL/GenBank/DDBJ whole genome shotgun (WGS) entry which is preliminary data.</text>
</comment>